<protein>
    <submittedName>
        <fullName evidence="2">GlcNAc-PI de-N-acetylase</fullName>
    </submittedName>
</protein>
<evidence type="ECO:0000256" key="1">
    <source>
        <dbReference type="SAM" id="Phobius"/>
    </source>
</evidence>
<dbReference type="Pfam" id="PF02585">
    <property type="entry name" value="PIG-L"/>
    <property type="match status" value="1"/>
</dbReference>
<dbReference type="RefSeq" id="WP_091627574.1">
    <property type="nucleotide sequence ID" value="NZ_FNZN01000014.1"/>
</dbReference>
<reference evidence="3" key="1">
    <citation type="submission" date="2016-10" db="EMBL/GenBank/DDBJ databases">
        <authorList>
            <person name="Varghese N."/>
            <person name="Submissions S."/>
        </authorList>
    </citation>
    <scope>NUCLEOTIDE SEQUENCE [LARGE SCALE GENOMIC DNA]</scope>
    <source>
        <strain evidence="3">DSM 16471</strain>
    </source>
</reference>
<accession>A0A1H7X786</accession>
<evidence type="ECO:0000313" key="2">
    <source>
        <dbReference type="EMBL" id="SEM29676.1"/>
    </source>
</evidence>
<evidence type="ECO:0000313" key="3">
    <source>
        <dbReference type="Proteomes" id="UP000198990"/>
    </source>
</evidence>
<dbReference type="EMBL" id="FNZN01000014">
    <property type="protein sequence ID" value="SEM29676.1"/>
    <property type="molecule type" value="Genomic_DNA"/>
</dbReference>
<dbReference type="OrthoDB" id="9790023at2"/>
<keyword evidence="1" id="KW-0812">Transmembrane</keyword>
<dbReference type="SUPFAM" id="SSF102588">
    <property type="entry name" value="LmbE-like"/>
    <property type="match status" value="1"/>
</dbReference>
<feature type="transmembrane region" description="Helical" evidence="1">
    <location>
        <begin position="7"/>
        <end position="28"/>
    </location>
</feature>
<sequence>MNNKKGAFLIFIGHHSLILIFLTTLLLFETGELQGQKPFEGKSVMAVFAHPDDESTIAPILARYTREGAKVYLVIVTDGRYGTNDFHDHIAGETLVVTRKEEMKCAANQLGAELIHLDYHDQLKADEGYDGHVPYARAIILELKDIIQRIRPDVLITWGPDGGSTHMDHRLVGASVTQVYLSSEWQKPMYLFFYGTPTESIDDADTKTLRGQHKKYLRTKISYSVADLRTAFDSYKCHYSQIDPNLTKEEFMNRRNKNERIIYLRKFEAPSKDADSVFE</sequence>
<organism evidence="2 3">
    <name type="scientific">Maribacter orientalis</name>
    <dbReference type="NCBI Taxonomy" id="228957"/>
    <lineage>
        <taxon>Bacteria</taxon>
        <taxon>Pseudomonadati</taxon>
        <taxon>Bacteroidota</taxon>
        <taxon>Flavobacteriia</taxon>
        <taxon>Flavobacteriales</taxon>
        <taxon>Flavobacteriaceae</taxon>
        <taxon>Maribacter</taxon>
    </lineage>
</organism>
<dbReference type="PANTHER" id="PTHR12993:SF11">
    <property type="entry name" value="N-ACETYLGLUCOSAMINYL-PHOSPHATIDYLINOSITOL DE-N-ACETYLASE"/>
    <property type="match status" value="1"/>
</dbReference>
<dbReference type="InterPro" id="IPR024078">
    <property type="entry name" value="LmbE-like_dom_sf"/>
</dbReference>
<proteinExistence type="predicted"/>
<dbReference type="InterPro" id="IPR003737">
    <property type="entry name" value="GlcNAc_PI_deacetylase-related"/>
</dbReference>
<keyword evidence="3" id="KW-1185">Reference proteome</keyword>
<dbReference type="PANTHER" id="PTHR12993">
    <property type="entry name" value="N-ACETYLGLUCOSAMINYL-PHOSPHATIDYLINOSITOL DE-N-ACETYLASE-RELATED"/>
    <property type="match status" value="1"/>
</dbReference>
<keyword evidence="1" id="KW-1133">Transmembrane helix</keyword>
<dbReference type="Proteomes" id="UP000198990">
    <property type="component" value="Unassembled WGS sequence"/>
</dbReference>
<gene>
    <name evidence="2" type="ORF">SAMN04488008_11430</name>
</gene>
<keyword evidence="1" id="KW-0472">Membrane</keyword>
<dbReference type="STRING" id="228957.SAMN04488008_11430"/>
<dbReference type="Gene3D" id="3.40.50.10320">
    <property type="entry name" value="LmbE-like"/>
    <property type="match status" value="1"/>
</dbReference>
<dbReference type="AlphaFoldDB" id="A0A1H7X786"/>
<dbReference type="GO" id="GO:0016811">
    <property type="term" value="F:hydrolase activity, acting on carbon-nitrogen (but not peptide) bonds, in linear amides"/>
    <property type="evidence" value="ECO:0007669"/>
    <property type="project" value="TreeGrafter"/>
</dbReference>
<name>A0A1H7X786_9FLAO</name>